<accession>A0ABT3PS13</accession>
<dbReference type="Pfam" id="PF02368">
    <property type="entry name" value="Big_2"/>
    <property type="match status" value="1"/>
</dbReference>
<feature type="signal peptide" evidence="1">
    <location>
        <begin position="1"/>
        <end position="26"/>
    </location>
</feature>
<dbReference type="RefSeq" id="WP_265767421.1">
    <property type="nucleotide sequence ID" value="NZ_JAGGJA010000015.1"/>
</dbReference>
<dbReference type="InterPro" id="IPR013211">
    <property type="entry name" value="LVIVD"/>
</dbReference>
<proteinExistence type="predicted"/>
<keyword evidence="4" id="KW-1185">Reference proteome</keyword>
<dbReference type="Pfam" id="PF08309">
    <property type="entry name" value="LVIVD"/>
    <property type="match status" value="3"/>
</dbReference>
<dbReference type="SUPFAM" id="SSF50978">
    <property type="entry name" value="WD40 repeat-like"/>
    <property type="match status" value="1"/>
</dbReference>
<evidence type="ECO:0000256" key="1">
    <source>
        <dbReference type="SAM" id="SignalP"/>
    </source>
</evidence>
<comment type="caution">
    <text evidence="3">The sequence shown here is derived from an EMBL/GenBank/DDBJ whole genome shotgun (WGS) entry which is preliminary data.</text>
</comment>
<dbReference type="SMART" id="SM00635">
    <property type="entry name" value="BID_2"/>
    <property type="match status" value="2"/>
</dbReference>
<feature type="domain" description="BIG2" evidence="2">
    <location>
        <begin position="119"/>
        <end position="199"/>
    </location>
</feature>
<name>A0ABT3PS13_9BACT</name>
<organism evidence="3 4">
    <name type="scientific">Fodinibius salsisoli</name>
    <dbReference type="NCBI Taxonomy" id="2820877"/>
    <lineage>
        <taxon>Bacteria</taxon>
        <taxon>Pseudomonadati</taxon>
        <taxon>Balneolota</taxon>
        <taxon>Balneolia</taxon>
        <taxon>Balneolales</taxon>
        <taxon>Balneolaceae</taxon>
        <taxon>Fodinibius</taxon>
    </lineage>
</organism>
<dbReference type="SUPFAM" id="SSF49373">
    <property type="entry name" value="Invasin/intimin cell-adhesion fragments"/>
    <property type="match status" value="1"/>
</dbReference>
<dbReference type="EMBL" id="JAGGJA010000015">
    <property type="protein sequence ID" value="MCW9708631.1"/>
    <property type="molecule type" value="Genomic_DNA"/>
</dbReference>
<dbReference type="InterPro" id="IPR036322">
    <property type="entry name" value="WD40_repeat_dom_sf"/>
</dbReference>
<protein>
    <submittedName>
        <fullName evidence="3">Ig-like domain-containing protein</fullName>
    </submittedName>
</protein>
<keyword evidence="1" id="KW-0732">Signal</keyword>
<feature type="domain" description="BIG2" evidence="2">
    <location>
        <begin position="30"/>
        <end position="111"/>
    </location>
</feature>
<evidence type="ECO:0000259" key="2">
    <source>
        <dbReference type="SMART" id="SM00635"/>
    </source>
</evidence>
<dbReference type="PROSITE" id="PS51257">
    <property type="entry name" value="PROKAR_LIPOPROTEIN"/>
    <property type="match status" value="1"/>
</dbReference>
<evidence type="ECO:0000313" key="3">
    <source>
        <dbReference type="EMBL" id="MCW9708631.1"/>
    </source>
</evidence>
<feature type="chain" id="PRO_5047411881" evidence="1">
    <location>
        <begin position="27"/>
        <end position="668"/>
    </location>
</feature>
<dbReference type="InterPro" id="IPR003343">
    <property type="entry name" value="Big_2"/>
</dbReference>
<dbReference type="Proteomes" id="UP001207918">
    <property type="component" value="Unassembled WGS sequence"/>
</dbReference>
<dbReference type="Gene3D" id="2.60.40.1080">
    <property type="match status" value="2"/>
</dbReference>
<evidence type="ECO:0000313" key="4">
    <source>
        <dbReference type="Proteomes" id="UP001207918"/>
    </source>
</evidence>
<gene>
    <name evidence="3" type="ORF">J6I44_17350</name>
</gene>
<reference evidence="3 4" key="1">
    <citation type="submission" date="2021-03" db="EMBL/GenBank/DDBJ databases">
        <title>Aliifodinibius sp. nov., a new bacterium isolated from saline soil.</title>
        <authorList>
            <person name="Galisteo C."/>
            <person name="De La Haba R."/>
            <person name="Sanchez-Porro C."/>
            <person name="Ventosa A."/>
        </authorList>
    </citation>
    <scope>NUCLEOTIDE SEQUENCE [LARGE SCALE GENOMIC DNA]</scope>
    <source>
        <strain evidence="3 4">1BSP15-2V2</strain>
    </source>
</reference>
<sequence length="668" mass="73119">MKSIKYLFCTAFCSLLLLFTVGSSCAQQADDYQIVVSPESLKLQMDETAQLSATLQGANGNVVQDSVLFYSRDRTSVSVSQTGKVKALQPGTFELQAVAMSPDSNRINKSIQVVVSYPPITAISFQDLPKQLYANSKIPVKLSATDAKNMSREDAQIQLSSSDPAVASINEFDQLYAQKPGSVTITAKTADVTAQQEIKIVENPVTDIQLQNDAQNTRSGDVVHFDAQPLDASGEVVNDLPVEYTFTAQPDDNLGEGTSGQIKDDGRFVANKPGLYTIVARAGNVSAENTIRVDARDIQKELEVVGHGLVSDVHTSDLWVWEGVDGRDYAITGTWGGNGETYFWDVTDPANMSIIDTVTVDARTVNDVKISEDGRIGVITREGASDRKNGIVILDVSDPRNVSIISEYTRGLTGGVHNSFIYQDHVFAVNNGRRYDIIDISDPENPATVSRFELDTPGHSIHDVWVENGIAYSSNWDDGIVAVDVGSTPNAQSPEQHSTGVGSLKNPVKLGSYSYPSGWNHAAFPFKSKSTDDFYVIAGDEAFPNGLFVHDKPTIPAGWIHFVKFEDGWDNPKEVARYQVPEAGTHNFWVKDDTLYIAYYNAGLRVVDISGELMGNLYDQGREIAKYVPTHHEGIIPNAAMTWGPQPYKGHIFVSDWNSGIWALKLED</sequence>
<dbReference type="InterPro" id="IPR008964">
    <property type="entry name" value="Invasin/intimin_cell_adhesion"/>
</dbReference>